<dbReference type="GO" id="GO:0005829">
    <property type="term" value="C:cytosol"/>
    <property type="evidence" value="ECO:0007669"/>
    <property type="project" value="TreeGrafter"/>
</dbReference>
<name>A0A480B9N3_9FIRM</name>
<dbReference type="GO" id="GO:0004386">
    <property type="term" value="F:helicase activity"/>
    <property type="evidence" value="ECO:0007669"/>
    <property type="project" value="UniProtKB-KW"/>
</dbReference>
<feature type="domain" description="Helicase C-terminal" evidence="3">
    <location>
        <begin position="602"/>
        <end position="775"/>
    </location>
</feature>
<dbReference type="InterPro" id="IPR007409">
    <property type="entry name" value="Restrct_endonuc_type1_HsdR_N"/>
</dbReference>
<dbReference type="Pfam" id="PF00271">
    <property type="entry name" value="Helicase_C"/>
    <property type="match status" value="1"/>
</dbReference>
<reference evidence="4 5" key="1">
    <citation type="submission" date="2019-03" db="EMBL/GenBank/DDBJ databases">
        <title>Draft genome sequences of two Veillonella tobetsuensis clinical isolates from intraoperative bronchial fluids of elderly patients with pulmonary carcinoma.</title>
        <authorList>
            <person name="Akiyama T."/>
        </authorList>
    </citation>
    <scope>NUCLEOTIDE SEQUENCE [LARGE SCALE GENOMIC DNA]</scope>
    <source>
        <strain evidence="4 5">PAGU 1579</strain>
    </source>
</reference>
<dbReference type="InterPro" id="IPR027417">
    <property type="entry name" value="P-loop_NTPase"/>
</dbReference>
<keyword evidence="4" id="KW-0378">Hydrolase</keyword>
<comment type="caution">
    <text evidence="4">The sequence shown here is derived from an EMBL/GenBank/DDBJ whole genome shotgun (WGS) entry which is preliminary data.</text>
</comment>
<dbReference type="GO" id="GO:0009307">
    <property type="term" value="P:DNA restriction-modification system"/>
    <property type="evidence" value="ECO:0007669"/>
    <property type="project" value="UniProtKB-KW"/>
</dbReference>
<evidence type="ECO:0000259" key="2">
    <source>
        <dbReference type="PROSITE" id="PS51192"/>
    </source>
</evidence>
<accession>A0A480B9N3</accession>
<dbReference type="PROSITE" id="PS51194">
    <property type="entry name" value="HELICASE_CTER"/>
    <property type="match status" value="1"/>
</dbReference>
<dbReference type="PANTHER" id="PTHR47396:SF1">
    <property type="entry name" value="ATP-DEPENDENT HELICASE IRC3-RELATED"/>
    <property type="match status" value="1"/>
</dbReference>
<dbReference type="PANTHER" id="PTHR47396">
    <property type="entry name" value="TYPE I RESTRICTION ENZYME ECOKI R PROTEIN"/>
    <property type="match status" value="1"/>
</dbReference>
<dbReference type="GO" id="GO:0009035">
    <property type="term" value="F:type I site-specific deoxyribonuclease activity"/>
    <property type="evidence" value="ECO:0007669"/>
    <property type="project" value="UniProtKB-EC"/>
</dbReference>
<dbReference type="InterPro" id="IPR014001">
    <property type="entry name" value="Helicase_ATP-bd"/>
</dbReference>
<dbReference type="AlphaFoldDB" id="A0A480B9N3"/>
<evidence type="ECO:0000256" key="1">
    <source>
        <dbReference type="SAM" id="Coils"/>
    </source>
</evidence>
<keyword evidence="4" id="KW-0547">Nucleotide-binding</keyword>
<dbReference type="Gene3D" id="3.90.1570.30">
    <property type="match status" value="1"/>
</dbReference>
<feature type="coiled-coil region" evidence="1">
    <location>
        <begin position="151"/>
        <end position="185"/>
    </location>
</feature>
<dbReference type="Proteomes" id="UP000303581">
    <property type="component" value="Unassembled WGS sequence"/>
</dbReference>
<dbReference type="Pfam" id="PF08463">
    <property type="entry name" value="EcoEI_R_C"/>
    <property type="match status" value="1"/>
</dbReference>
<proteinExistence type="predicted"/>
<dbReference type="CDD" id="cd18032">
    <property type="entry name" value="DEXHc_RE_I_III_res"/>
    <property type="match status" value="1"/>
</dbReference>
<dbReference type="Pfam" id="PF04851">
    <property type="entry name" value="ResIII"/>
    <property type="match status" value="1"/>
</dbReference>
<dbReference type="InterPro" id="IPR050742">
    <property type="entry name" value="Helicase_Restrict-Modif_Enz"/>
</dbReference>
<dbReference type="EMBL" id="BJCR01000101">
    <property type="protein sequence ID" value="GCL70081.1"/>
    <property type="molecule type" value="Genomic_DNA"/>
</dbReference>
<feature type="domain" description="Helicase ATP-binding" evidence="2">
    <location>
        <begin position="360"/>
        <end position="520"/>
    </location>
</feature>
<dbReference type="GO" id="GO:0003677">
    <property type="term" value="F:DNA binding"/>
    <property type="evidence" value="ECO:0007669"/>
    <property type="project" value="UniProtKB-KW"/>
</dbReference>
<dbReference type="InterPro" id="IPR001650">
    <property type="entry name" value="Helicase_C-like"/>
</dbReference>
<dbReference type="SMART" id="SM00487">
    <property type="entry name" value="DEXDc"/>
    <property type="match status" value="1"/>
</dbReference>
<dbReference type="InterPro" id="IPR013670">
    <property type="entry name" value="EcoEI_R_C_dom"/>
</dbReference>
<evidence type="ECO:0000259" key="3">
    <source>
        <dbReference type="PROSITE" id="PS51194"/>
    </source>
</evidence>
<dbReference type="Gene3D" id="3.40.50.300">
    <property type="entry name" value="P-loop containing nucleotide triphosphate hydrolases"/>
    <property type="match status" value="2"/>
</dbReference>
<evidence type="ECO:0000313" key="5">
    <source>
        <dbReference type="Proteomes" id="UP000303581"/>
    </source>
</evidence>
<dbReference type="GO" id="GO:0005524">
    <property type="term" value="F:ATP binding"/>
    <property type="evidence" value="ECO:0007669"/>
    <property type="project" value="UniProtKB-KW"/>
</dbReference>
<gene>
    <name evidence="4" type="primary">hsdR</name>
    <name evidence="4" type="ORF">PAGU1579_18500</name>
</gene>
<sequence>MANFDFLNEIVEYKVFADAAIEAERVFHSSPSMCAIGCRKALELAVKWVYTADTSIIMPYKDNLQSLLHAKSFKDELPESLWRELQPIVKMGNLAVHSDTKILPRTAIISLQALFNFIEWIDYCYGYNYVERTFDESAIPKAIVPVDVKKIKEQESLIAQNAQQIENLYLEIEKLSKLLSSSKSEHILTRSLPKVPETEAETRRYIIDVDLKLMGWEFEGPNKNVFEEIKVSNPYVPGGSNLSVDYVLMGRDGKPLALIEAKKTSRNINDGKTQALAYANALEREYGQRPIIFLSNGYETHMWDDFEWNMRRVSSVYGVSDLERLIVRRKLDKPILSTIPINDDISARSYQKEAIRAVCQNLENKVRRSLLVMATGTGKTRTSVSLVDVLFRSNQVTNVLFLADRIALVSQAKDAFREHLPSASLCNLCESKDDKNARIVFSTYPTILNAIEKSLDGEGKRLFTPGHFDLIIVDESHRSIFKKYRAIFEYFDAILVGLTATPKSEVDRNTFDFFEVENGVPTYAYSYDEAIRDNYLVPYYNFEIESKFLSDGIVYDELSKEDQERLEDEAMEQAGEFQGDYSATEVNSIIYSTDTIDHVLRELDQNGIKTHNGDALGKTIIFAQNKKHAYLIEERFNLLYRSSKGKKARVIVSSDQHALHLIDQFKYSDGEPDIAISVDMLDTGIDVPACVNLVFFKRIKSKTKFWQMIGRGTRLCPDVEFFDKNNGDYVGKKYFYIFDYCKNFEYFRNQKNTVEVKGNSATLGERIFVKRTQIIARLQSEKYGSEEYQSWRSELVDECYKEITDLDVTKPVVRLQLKYVDKYRVKTSFDYLSNIDEHDLITYVAPLIGADVNENLARGFDNFVYEGILNLFNGQSLDYIKKRVITLSNTLLQKISIEQIRKKQDFLKLIKEDAYWQIVDALQLNHLRKELRDFIQFLDVAERRVIITTITDSVLLTREGDTLMPDVFESYQEKVESYFLTHQDHPTIQKLINNNPINEEDYKALEYIFTHELGSKDDYEKRFKGKEFGLVVRDIVKMRPEAAEKAFSNLINSKSMNINQINYLKQVINYITVNGYMESPKILSEAPFDRPFDIWKLFDQVEVVEIANIVKQIKNNACINKNFISHI</sequence>
<evidence type="ECO:0000313" key="4">
    <source>
        <dbReference type="EMBL" id="GCL70081.1"/>
    </source>
</evidence>
<keyword evidence="4" id="KW-0067">ATP-binding</keyword>
<keyword evidence="5" id="KW-1185">Reference proteome</keyword>
<organism evidence="4 5">
    <name type="scientific">Veillonella tobetsuensis</name>
    <dbReference type="NCBI Taxonomy" id="1110546"/>
    <lineage>
        <taxon>Bacteria</taxon>
        <taxon>Bacillati</taxon>
        <taxon>Bacillota</taxon>
        <taxon>Negativicutes</taxon>
        <taxon>Veillonellales</taxon>
        <taxon>Veillonellaceae</taxon>
        <taxon>Veillonella</taxon>
    </lineage>
</organism>
<dbReference type="CDD" id="cd18799">
    <property type="entry name" value="SF2_C_EcoAI-like"/>
    <property type="match status" value="1"/>
</dbReference>
<dbReference type="InterPro" id="IPR025285">
    <property type="entry name" value="DUF4145"/>
</dbReference>
<protein>
    <submittedName>
        <fullName evidence="4">DEAD/DEAH box helicase</fullName>
    </submittedName>
</protein>
<dbReference type="InterPro" id="IPR006935">
    <property type="entry name" value="Helicase/UvrB_N"/>
</dbReference>
<dbReference type="RefSeq" id="WP_137662432.1">
    <property type="nucleotide sequence ID" value="NZ_BJCR01000101.1"/>
</dbReference>
<keyword evidence="4" id="KW-0347">Helicase</keyword>
<dbReference type="PROSITE" id="PS51192">
    <property type="entry name" value="HELICASE_ATP_BIND_1"/>
    <property type="match status" value="1"/>
</dbReference>
<dbReference type="Pfam" id="PF04313">
    <property type="entry name" value="HSDR_N"/>
    <property type="match status" value="1"/>
</dbReference>
<keyword evidence="1" id="KW-0175">Coiled coil</keyword>
<dbReference type="Pfam" id="PF13643">
    <property type="entry name" value="DUF4145"/>
    <property type="match status" value="1"/>
</dbReference>
<dbReference type="SUPFAM" id="SSF52540">
    <property type="entry name" value="P-loop containing nucleoside triphosphate hydrolases"/>
    <property type="match status" value="2"/>
</dbReference>